<dbReference type="Pfam" id="PF01301">
    <property type="entry name" value="Glyco_hydro_35"/>
    <property type="match status" value="1"/>
</dbReference>
<dbReference type="InterPro" id="IPR001944">
    <property type="entry name" value="Glycoside_Hdrlase_35"/>
</dbReference>
<dbReference type="GO" id="GO:0004565">
    <property type="term" value="F:beta-galactosidase activity"/>
    <property type="evidence" value="ECO:0007669"/>
    <property type="project" value="UniProtKB-EC"/>
</dbReference>
<dbReference type="GO" id="GO:0005975">
    <property type="term" value="P:carbohydrate metabolic process"/>
    <property type="evidence" value="ECO:0007669"/>
    <property type="project" value="InterPro"/>
</dbReference>
<dbReference type="Gene3D" id="3.20.20.80">
    <property type="entry name" value="Glycosidases"/>
    <property type="match status" value="1"/>
</dbReference>
<dbReference type="InterPro" id="IPR017853">
    <property type="entry name" value="GH"/>
</dbReference>
<evidence type="ECO:0000256" key="1">
    <source>
        <dbReference type="ARBA" id="ARBA00001412"/>
    </source>
</evidence>
<name>A0A251RSP1_HELAN</name>
<dbReference type="EC" id="3.2.1.23" evidence="3"/>
<keyword evidence="7" id="KW-1185">Reference proteome</keyword>
<evidence type="ECO:0000313" key="7">
    <source>
        <dbReference type="Proteomes" id="UP000215914"/>
    </source>
</evidence>
<dbReference type="SUPFAM" id="SSF51445">
    <property type="entry name" value="(Trans)glycosidases"/>
    <property type="match status" value="1"/>
</dbReference>
<dbReference type="OMA" id="NWAAKME"/>
<evidence type="ECO:0000313" key="6">
    <source>
        <dbReference type="EMBL" id="OTF87488.1"/>
    </source>
</evidence>
<keyword evidence="6" id="KW-0378">Hydrolase</keyword>
<evidence type="ECO:0000256" key="2">
    <source>
        <dbReference type="ARBA" id="ARBA00009809"/>
    </source>
</evidence>
<sequence>MSFRTDNEPFKAAMQGFTQKIVEMMKAENLFESQGGPTILSQIENEYGAQGKSLGPPRKAYMNWAAKMEVGLNTCVPWSMCKEEDAPDPVVRSNPLISFLSFRAGYPAQVC</sequence>
<reference evidence="5" key="3">
    <citation type="submission" date="2020-06" db="EMBL/GenBank/DDBJ databases">
        <title>Helianthus annuus Genome sequencing and assembly Release 2.</title>
        <authorList>
            <person name="Gouzy J."/>
            <person name="Langlade N."/>
            <person name="Munos S."/>
        </authorList>
    </citation>
    <scope>NUCLEOTIDE SEQUENCE</scope>
    <source>
        <tissue evidence="5">Leaves</tissue>
    </source>
</reference>
<proteinExistence type="inferred from homology"/>
<reference evidence="5 7" key="1">
    <citation type="journal article" date="2017" name="Nature">
        <title>The sunflower genome provides insights into oil metabolism, flowering and Asterid evolution.</title>
        <authorList>
            <person name="Badouin H."/>
            <person name="Gouzy J."/>
            <person name="Grassa C.J."/>
            <person name="Murat F."/>
            <person name="Staton S.E."/>
            <person name="Cottret L."/>
            <person name="Lelandais-Briere C."/>
            <person name="Owens G.L."/>
            <person name="Carrere S."/>
            <person name="Mayjonade B."/>
            <person name="Legrand L."/>
            <person name="Gill N."/>
            <person name="Kane N.C."/>
            <person name="Bowers J.E."/>
            <person name="Hubner S."/>
            <person name="Bellec A."/>
            <person name="Berard A."/>
            <person name="Berges H."/>
            <person name="Blanchet N."/>
            <person name="Boniface M.C."/>
            <person name="Brunel D."/>
            <person name="Catrice O."/>
            <person name="Chaidir N."/>
            <person name="Claudel C."/>
            <person name="Donnadieu C."/>
            <person name="Faraut T."/>
            <person name="Fievet G."/>
            <person name="Helmstetter N."/>
            <person name="King M."/>
            <person name="Knapp S.J."/>
            <person name="Lai Z."/>
            <person name="Le Paslier M.C."/>
            <person name="Lippi Y."/>
            <person name="Lorenzon L."/>
            <person name="Mandel J.R."/>
            <person name="Marage G."/>
            <person name="Marchand G."/>
            <person name="Marquand E."/>
            <person name="Bret-Mestries E."/>
            <person name="Morien E."/>
            <person name="Nambeesan S."/>
            <person name="Nguyen T."/>
            <person name="Pegot-Espagnet P."/>
            <person name="Pouilly N."/>
            <person name="Raftis F."/>
            <person name="Sallet E."/>
            <person name="Schiex T."/>
            <person name="Thomas J."/>
            <person name="Vandecasteele C."/>
            <person name="Vares D."/>
            <person name="Vear F."/>
            <person name="Vautrin S."/>
            <person name="Crespi M."/>
            <person name="Mangin B."/>
            <person name="Burke J.M."/>
            <person name="Salse J."/>
            <person name="Munos S."/>
            <person name="Vincourt P."/>
            <person name="Rieseberg L.H."/>
            <person name="Langlade N.B."/>
        </authorList>
    </citation>
    <scope>NUCLEOTIDE SEQUENCE [LARGE SCALE GENOMIC DNA]</scope>
    <source>
        <strain evidence="7">cv. SF193</strain>
        <tissue evidence="5">Leaves</tissue>
    </source>
</reference>
<organism evidence="6 7">
    <name type="scientific">Helianthus annuus</name>
    <name type="common">Common sunflower</name>
    <dbReference type="NCBI Taxonomy" id="4232"/>
    <lineage>
        <taxon>Eukaryota</taxon>
        <taxon>Viridiplantae</taxon>
        <taxon>Streptophyta</taxon>
        <taxon>Embryophyta</taxon>
        <taxon>Tracheophyta</taxon>
        <taxon>Spermatophyta</taxon>
        <taxon>Magnoliopsida</taxon>
        <taxon>eudicotyledons</taxon>
        <taxon>Gunneridae</taxon>
        <taxon>Pentapetalae</taxon>
        <taxon>asterids</taxon>
        <taxon>campanulids</taxon>
        <taxon>Asterales</taxon>
        <taxon>Asteraceae</taxon>
        <taxon>Asteroideae</taxon>
        <taxon>Heliantheae alliance</taxon>
        <taxon>Heliantheae</taxon>
        <taxon>Helianthus</taxon>
    </lineage>
</organism>
<dbReference type="PANTHER" id="PTHR23421">
    <property type="entry name" value="BETA-GALACTOSIDASE RELATED"/>
    <property type="match status" value="1"/>
</dbReference>
<accession>A0A251RSP1</accession>
<evidence type="ECO:0000259" key="4">
    <source>
        <dbReference type="Pfam" id="PF01301"/>
    </source>
</evidence>
<dbReference type="EMBL" id="MNCJ02000332">
    <property type="protein sequence ID" value="KAF5756881.1"/>
    <property type="molecule type" value="Genomic_DNA"/>
</dbReference>
<dbReference type="Gramene" id="mRNA:HanXRQr2_Chr17g0820141">
    <property type="protein sequence ID" value="mRNA:HanXRQr2_Chr17g0820141"/>
    <property type="gene ID" value="HanXRQr2_Chr17g0820141"/>
</dbReference>
<keyword evidence="5" id="KW-0326">Glycosidase</keyword>
<reference evidence="6" key="2">
    <citation type="submission" date="2017-02" db="EMBL/GenBank/DDBJ databases">
        <title>Sunflower complete genome.</title>
        <authorList>
            <person name="Langlade N."/>
            <person name="Munos S."/>
        </authorList>
    </citation>
    <scope>NUCLEOTIDE SEQUENCE [LARGE SCALE GENOMIC DNA]</scope>
    <source>
        <tissue evidence="6">Leaves</tissue>
    </source>
</reference>
<dbReference type="Proteomes" id="UP000215914">
    <property type="component" value="Chromosome 17"/>
</dbReference>
<protein>
    <recommendedName>
        <fullName evidence="3">beta-galactosidase</fullName>
        <ecNumber evidence="3">3.2.1.23</ecNumber>
    </recommendedName>
</protein>
<dbReference type="EMBL" id="CM007906">
    <property type="protein sequence ID" value="OTF87488.1"/>
    <property type="molecule type" value="Genomic_DNA"/>
</dbReference>
<feature type="domain" description="Glycoside hydrolase 35 catalytic" evidence="4">
    <location>
        <begin position="1"/>
        <end position="91"/>
    </location>
</feature>
<dbReference type="InterPro" id="IPR031330">
    <property type="entry name" value="Gly_Hdrlase_35_cat"/>
</dbReference>
<comment type="similarity">
    <text evidence="2">Belongs to the glycosyl hydrolase 35 family.</text>
</comment>
<dbReference type="InParanoid" id="A0A251RSP1"/>
<evidence type="ECO:0000313" key="5">
    <source>
        <dbReference type="EMBL" id="KAF5756881.1"/>
    </source>
</evidence>
<gene>
    <name evidence="6" type="ORF">HannXRQ_Chr17g0562391</name>
    <name evidence="5" type="ORF">HanXRQr2_Chr17g0820141</name>
</gene>
<comment type="catalytic activity">
    <reaction evidence="1">
        <text>Hydrolysis of terminal non-reducing beta-D-galactose residues in beta-D-galactosides.</text>
        <dbReference type="EC" id="3.2.1.23"/>
    </reaction>
</comment>
<evidence type="ECO:0000256" key="3">
    <source>
        <dbReference type="ARBA" id="ARBA00012756"/>
    </source>
</evidence>
<dbReference type="AlphaFoldDB" id="A0A251RSP1"/>